<dbReference type="EMBL" id="CP024964">
    <property type="protein sequence ID" value="ATZ18140.1"/>
    <property type="molecule type" value="Genomic_DNA"/>
</dbReference>
<dbReference type="KEGG" id="eml:EMELA_v1c06320"/>
<evidence type="ECO:0000313" key="2">
    <source>
        <dbReference type="Proteomes" id="UP000231896"/>
    </source>
</evidence>
<name>A0A2K8NWC7_9MOLU</name>
<sequence>MTDTKKTEWDAFFKETIESGKVTQSYFDQDCNSLKEIEFEVVDNNIELQAKLRKAVEIFKDKDIILTNFNSERTFSIYSKNTTKYEGQYKQNN</sequence>
<dbReference type="Proteomes" id="UP000231896">
    <property type="component" value="Chromosome"/>
</dbReference>
<proteinExistence type="predicted"/>
<dbReference type="AlphaFoldDB" id="A0A2K8NWC7"/>
<gene>
    <name evidence="1" type="ORF">EMELA_v1c06320</name>
</gene>
<protein>
    <submittedName>
        <fullName evidence="1">Uncharacterized protein</fullName>
    </submittedName>
</protein>
<accession>A0A2K8NWC7</accession>
<keyword evidence="2" id="KW-1185">Reference proteome</keyword>
<dbReference type="RefSeq" id="WP_028124534.1">
    <property type="nucleotide sequence ID" value="NZ_CP024964.1"/>
</dbReference>
<evidence type="ECO:0000313" key="1">
    <source>
        <dbReference type="EMBL" id="ATZ18140.1"/>
    </source>
</evidence>
<reference evidence="1 2" key="1">
    <citation type="submission" date="2017-11" db="EMBL/GenBank/DDBJ databases">
        <title>Genome sequence of Entomoplasma melaleucae M1 (ATCC 49191).</title>
        <authorList>
            <person name="Lo W.-S."/>
            <person name="Gasparich G.E."/>
            <person name="Kuo C.-H."/>
        </authorList>
    </citation>
    <scope>NUCLEOTIDE SEQUENCE [LARGE SCALE GENOMIC DNA]</scope>
    <source>
        <strain evidence="1 2">M1</strain>
    </source>
</reference>
<organism evidence="1 2">
    <name type="scientific">Mesoplasma melaleucae</name>
    <dbReference type="NCBI Taxonomy" id="81459"/>
    <lineage>
        <taxon>Bacteria</taxon>
        <taxon>Bacillati</taxon>
        <taxon>Mycoplasmatota</taxon>
        <taxon>Mollicutes</taxon>
        <taxon>Entomoplasmatales</taxon>
        <taxon>Entomoplasmataceae</taxon>
        <taxon>Mesoplasma</taxon>
    </lineage>
</organism>